<keyword evidence="4" id="KW-1185">Reference proteome</keyword>
<name>A0A975GQV9_9BACT</name>
<evidence type="ECO:0000313" key="3">
    <source>
        <dbReference type="EMBL" id="QTA90314.1"/>
    </source>
</evidence>
<dbReference type="InterPro" id="IPR011642">
    <property type="entry name" value="Gate_dom"/>
</dbReference>
<sequence length="321" mass="35557">MESFQDKLKTGLTSGMNKGWSGFIWMLKILIPISFFTVLLDYSGWINRIYFLLEPAMNLLNLPPMAALPLIVGMLTGIYGGIAAMIMLPFSTEQMTLMAIFLLISHNLIQEGIIQGKSGMNPIKATVFRLTASVVTVIIVAQFFHPEPAASTGAGASFSNAKPLIIMLKTWGIETAYLSVKIFVIILSLMMLLGIMKSFNLIQRIVSALNPLLRIFGLDRSVGILWLTASVFGLAYGAAVIVEEVKEGHLTNEELTKLHLSIGINHSLVEDPSLFLSLGISPFWLWIPRIITAILAVHLMGLWQRIKPRKKSFELIQESVK</sequence>
<feature type="transmembrane region" description="Helical" evidence="1">
    <location>
        <begin position="283"/>
        <end position="303"/>
    </location>
</feature>
<dbReference type="EMBL" id="CP061800">
    <property type="protein sequence ID" value="QTA90314.1"/>
    <property type="molecule type" value="Genomic_DNA"/>
</dbReference>
<dbReference type="RefSeq" id="WP_207678569.1">
    <property type="nucleotide sequence ID" value="NZ_CP061800.1"/>
</dbReference>
<feature type="transmembrane region" description="Helical" evidence="1">
    <location>
        <begin position="176"/>
        <end position="195"/>
    </location>
</feature>
<feature type="domain" description="Nucleoside transporter/FeoB GTPase Gate" evidence="2">
    <location>
        <begin position="23"/>
        <end position="105"/>
    </location>
</feature>
<organism evidence="3 4">
    <name type="scientific">Desulfonema magnum</name>
    <dbReference type="NCBI Taxonomy" id="45655"/>
    <lineage>
        <taxon>Bacteria</taxon>
        <taxon>Pseudomonadati</taxon>
        <taxon>Thermodesulfobacteriota</taxon>
        <taxon>Desulfobacteria</taxon>
        <taxon>Desulfobacterales</taxon>
        <taxon>Desulfococcaceae</taxon>
        <taxon>Desulfonema</taxon>
    </lineage>
</organism>
<gene>
    <name evidence="3" type="ORF">dnm_063750</name>
</gene>
<proteinExistence type="predicted"/>
<feature type="transmembrane region" description="Helical" evidence="1">
    <location>
        <begin position="66"/>
        <end position="88"/>
    </location>
</feature>
<dbReference type="AlphaFoldDB" id="A0A975GQV9"/>
<protein>
    <recommendedName>
        <fullName evidence="2">Nucleoside transporter/FeoB GTPase Gate domain-containing protein</fullName>
    </recommendedName>
</protein>
<keyword evidence="1" id="KW-1133">Transmembrane helix</keyword>
<dbReference type="KEGG" id="dmm:dnm_063750"/>
<evidence type="ECO:0000313" key="4">
    <source>
        <dbReference type="Proteomes" id="UP000663722"/>
    </source>
</evidence>
<reference evidence="3" key="1">
    <citation type="journal article" date="2021" name="Microb. Physiol.">
        <title>Proteogenomic Insights into the Physiology of Marine, Sulfate-Reducing, Filamentous Desulfonema limicola and Desulfonema magnum.</title>
        <authorList>
            <person name="Schnaars V."/>
            <person name="Wohlbrand L."/>
            <person name="Scheve S."/>
            <person name="Hinrichs C."/>
            <person name="Reinhardt R."/>
            <person name="Rabus R."/>
        </authorList>
    </citation>
    <scope>NUCLEOTIDE SEQUENCE</scope>
    <source>
        <strain evidence="3">4be13</strain>
    </source>
</reference>
<feature type="transmembrane region" description="Helical" evidence="1">
    <location>
        <begin position="20"/>
        <end position="45"/>
    </location>
</feature>
<evidence type="ECO:0000256" key="1">
    <source>
        <dbReference type="SAM" id="Phobius"/>
    </source>
</evidence>
<keyword evidence="1" id="KW-0812">Transmembrane</keyword>
<dbReference type="Pfam" id="PF07670">
    <property type="entry name" value="Gate"/>
    <property type="match status" value="1"/>
</dbReference>
<evidence type="ECO:0000259" key="2">
    <source>
        <dbReference type="Pfam" id="PF07670"/>
    </source>
</evidence>
<feature type="transmembrane region" description="Helical" evidence="1">
    <location>
        <begin position="222"/>
        <end position="242"/>
    </location>
</feature>
<feature type="transmembrane region" description="Helical" evidence="1">
    <location>
        <begin position="126"/>
        <end position="144"/>
    </location>
</feature>
<keyword evidence="1" id="KW-0472">Membrane</keyword>
<accession>A0A975GQV9</accession>
<dbReference type="Proteomes" id="UP000663722">
    <property type="component" value="Chromosome"/>
</dbReference>